<accession>A0A1F2US75</accession>
<name>A0A1F2US75_9ACTN</name>
<sequence>MTFFIATSLVVLFLVQGCSSGGIEVDIKNVNSDASSSDGLDPLERGKVRRAILNETAEGVAIWLKGDSSGYSKAFTKKLSASYLAQIEKLHQKGTDKVRRHENQLFEVVELTKNAATVKYTFVDKSYFISTSTSEVVNPSKDAASEIYINVVKEGNRWKIQALIGAGEATL</sequence>
<evidence type="ECO:0000313" key="1">
    <source>
        <dbReference type="EMBL" id="OFW33513.1"/>
    </source>
</evidence>
<organism evidence="1 2">
    <name type="scientific">Candidatus Aquicultor primus</name>
    <dbReference type="NCBI Taxonomy" id="1797195"/>
    <lineage>
        <taxon>Bacteria</taxon>
        <taxon>Bacillati</taxon>
        <taxon>Actinomycetota</taxon>
        <taxon>Candidatus Aquicultoria</taxon>
        <taxon>Candidatus Aquicultorales</taxon>
        <taxon>Candidatus Aquicultoraceae</taxon>
        <taxon>Candidatus Aquicultor</taxon>
    </lineage>
</organism>
<reference evidence="1 2" key="1">
    <citation type="journal article" date="2016" name="Nat. Commun.">
        <title>Thousands of microbial genomes shed light on interconnected biogeochemical processes in an aquifer system.</title>
        <authorList>
            <person name="Anantharaman K."/>
            <person name="Brown C.T."/>
            <person name="Hug L.A."/>
            <person name="Sharon I."/>
            <person name="Castelle C.J."/>
            <person name="Probst A.J."/>
            <person name="Thomas B.C."/>
            <person name="Singh A."/>
            <person name="Wilkins M.J."/>
            <person name="Karaoz U."/>
            <person name="Brodie E.L."/>
            <person name="Williams K.H."/>
            <person name="Hubbard S.S."/>
            <person name="Banfield J.F."/>
        </authorList>
    </citation>
    <scope>NUCLEOTIDE SEQUENCE [LARGE SCALE GENOMIC DNA]</scope>
</reference>
<comment type="caution">
    <text evidence="1">The sequence shown here is derived from an EMBL/GenBank/DDBJ whole genome shotgun (WGS) entry which is preliminary data.</text>
</comment>
<proteinExistence type="predicted"/>
<protein>
    <submittedName>
        <fullName evidence="1">Uncharacterized protein</fullName>
    </submittedName>
</protein>
<dbReference type="AlphaFoldDB" id="A0A1F2US75"/>
<dbReference type="EMBL" id="MELI01000065">
    <property type="protein sequence ID" value="OFW33513.1"/>
    <property type="molecule type" value="Genomic_DNA"/>
</dbReference>
<gene>
    <name evidence="1" type="ORF">A2074_04965</name>
</gene>
<dbReference type="Proteomes" id="UP000178086">
    <property type="component" value="Unassembled WGS sequence"/>
</dbReference>
<evidence type="ECO:0000313" key="2">
    <source>
        <dbReference type="Proteomes" id="UP000178086"/>
    </source>
</evidence>